<protein>
    <recommendedName>
        <fullName evidence="4">ABC-2 family transporter protein</fullName>
    </recommendedName>
</protein>
<keyword evidence="1" id="KW-1133">Transmembrane helix</keyword>
<dbReference type="Proteomes" id="UP000199700">
    <property type="component" value="Chromosome"/>
</dbReference>
<evidence type="ECO:0000256" key="1">
    <source>
        <dbReference type="SAM" id="Phobius"/>
    </source>
</evidence>
<feature type="transmembrane region" description="Helical" evidence="1">
    <location>
        <begin position="89"/>
        <end position="116"/>
    </location>
</feature>
<gene>
    <name evidence="2" type="ORF">SAMN04489751_1523</name>
</gene>
<feature type="transmembrane region" description="Helical" evidence="1">
    <location>
        <begin position="194"/>
        <end position="212"/>
    </location>
</feature>
<dbReference type="AlphaFoldDB" id="A0A1H1QGU7"/>
<dbReference type="STRING" id="629680.SAMN04489751_1523"/>
<evidence type="ECO:0000313" key="2">
    <source>
        <dbReference type="EMBL" id="SDS22626.1"/>
    </source>
</evidence>
<feature type="transmembrane region" description="Helical" evidence="1">
    <location>
        <begin position="136"/>
        <end position="156"/>
    </location>
</feature>
<feature type="transmembrane region" description="Helical" evidence="1">
    <location>
        <begin position="7"/>
        <end position="26"/>
    </location>
</feature>
<name>A0A1H1QGU7_BRESA</name>
<dbReference type="RefSeq" id="WP_092104506.1">
    <property type="nucleotide sequence ID" value="NZ_LT629739.1"/>
</dbReference>
<sequence length="226" mass="23647">MTMHLGRTITTGVISAAMLIGLFAAMNAGQPLRADDTADPSLAPGLAFALLALFSIFSVAISFGRWSSKHERQMREKSGPTFLMVLNEYSLSGILTMGAVQGACLSLAMLIARGFAVDTGIPGTIWADFSASPLPFFAAFAAAWASTNIGLAYLSLVMLVRRVIALALLSLLLFLALGVGIMMAFGWLESADPVAGFLVAVLALLVTIPMLIGSRKLALAAGPARI</sequence>
<feature type="transmembrane region" description="Helical" evidence="1">
    <location>
        <begin position="46"/>
        <end position="68"/>
    </location>
</feature>
<keyword evidence="3" id="KW-1185">Reference proteome</keyword>
<feature type="transmembrane region" description="Helical" evidence="1">
    <location>
        <begin position="163"/>
        <end position="188"/>
    </location>
</feature>
<organism evidence="2 3">
    <name type="scientific">Brevibacterium sandarakinum</name>
    <dbReference type="NCBI Taxonomy" id="629680"/>
    <lineage>
        <taxon>Bacteria</taxon>
        <taxon>Bacillati</taxon>
        <taxon>Actinomycetota</taxon>
        <taxon>Actinomycetes</taxon>
        <taxon>Micrococcales</taxon>
        <taxon>Brevibacteriaceae</taxon>
        <taxon>Brevibacterium</taxon>
    </lineage>
</organism>
<reference evidence="2" key="1">
    <citation type="submission" date="2016-10" db="EMBL/GenBank/DDBJ databases">
        <authorList>
            <person name="Varghese N."/>
            <person name="Submissions S."/>
        </authorList>
    </citation>
    <scope>NUCLEOTIDE SEQUENCE [LARGE SCALE GENOMIC DNA]</scope>
    <source>
        <strain evidence="2">DSM 22082</strain>
    </source>
</reference>
<evidence type="ECO:0008006" key="4">
    <source>
        <dbReference type="Google" id="ProtNLM"/>
    </source>
</evidence>
<accession>A0A1H1QGU7</accession>
<proteinExistence type="predicted"/>
<evidence type="ECO:0000313" key="3">
    <source>
        <dbReference type="Proteomes" id="UP000199700"/>
    </source>
</evidence>
<keyword evidence="1" id="KW-0472">Membrane</keyword>
<keyword evidence="1" id="KW-0812">Transmembrane</keyword>
<dbReference type="EMBL" id="LT629739">
    <property type="protein sequence ID" value="SDS22626.1"/>
    <property type="molecule type" value="Genomic_DNA"/>
</dbReference>